<dbReference type="AlphaFoldDB" id="A0A840PEA1"/>
<feature type="domain" description="Bacterial alpha-L-rhamnosidase N-terminal" evidence="6">
    <location>
        <begin position="149"/>
        <end position="315"/>
    </location>
</feature>
<evidence type="ECO:0000256" key="2">
    <source>
        <dbReference type="ARBA" id="ARBA00012652"/>
    </source>
</evidence>
<dbReference type="Pfam" id="PF08531">
    <property type="entry name" value="Bac_rhamnosid_N"/>
    <property type="match status" value="1"/>
</dbReference>
<keyword evidence="3 9" id="KW-0378">Hydrolase</keyword>
<sequence>MTESTADVPVHLRIDHLPPGQACGSARPRGSWWLPAGATGQLGYELRLGRSDPGGGFDVAWESGYRASLRSVLVGLDVPESAHRAPEWQVRVRTDLGLSGWSAPAPWTVTGLPAALGTACWIEPDEPVIPPPGRRPAYRLRHEFSLPGRVASASAWATAHGVYELFVNGDRIGDLELTPGFTAYRSRLQVQPYDVGGALRPGANAVEILLSDGWFRGRHGFERAADGFGDRTAALLAIEVALQDGRSMTVTTGPGWWSRPGHVVAADLMDGQRTDLRLTGAASLDEPGWSPARPVSHGLYARRDRLLLTEAPPVRSVAELRPVRVARLDAETVVADFGHNINGRVRLSGLGPRGTEITLRHGEHLDADGRLDTEHLRAFVFTTGERLPAGQIDSVVSAGRPEDVFEPRHTTHGFRYVEIHGHPGPLGADDVTAVEVRSDLAATGRFACDDARLEALHQAAVRSFQANACDIPTDCPQRERAGWSGDWQVYVQAAALTHDVAGFGAKWLRDLAADQWPDGTVPNYSPNPSGPGPVAGSFSDTLHGSAGWGDAAVLVPWELWRAYGDLDLLERQYDSMRRWVERAATAAREGRHPARAAARPRPAPHERYLWDTGAHFGEWLEPGVEPALGDGTDHGAVATAYLAHSADRLGRVAGLLGRTADEERYARLAHAARDAWQREFLTPDGDLVIDTQATHVRALAFRLVPGELRDRVAGRLAALVEAAGHRVGTGFLSTGLLLPALADTGHLDAAYRVLLSTGVPSWLEMLDRGATTIWEWWDGVQDGRARGSLNHYSKGAVVSFLYTHVAGLRLPECPGLDEAGYRRFIVQPRPGGSLTWARAEHRSPYGPIRCHWRLEREALELTVDVPPGTQAEIRLPGGQVLYRTAGRHRVRARALPTSEPD</sequence>
<gene>
    <name evidence="9" type="ORF">HNP84_007691</name>
</gene>
<dbReference type="Gene3D" id="1.50.10.10">
    <property type="match status" value="1"/>
</dbReference>
<dbReference type="InterPro" id="IPR012341">
    <property type="entry name" value="6hp_glycosidase-like_sf"/>
</dbReference>
<feature type="region of interest" description="Disordered" evidence="4">
    <location>
        <begin position="519"/>
        <end position="538"/>
    </location>
</feature>
<comment type="catalytic activity">
    <reaction evidence="1">
        <text>Hydrolysis of terminal non-reducing alpha-L-rhamnose residues in alpha-L-rhamnosides.</text>
        <dbReference type="EC" id="3.2.1.40"/>
    </reaction>
</comment>
<protein>
    <recommendedName>
        <fullName evidence="2">alpha-L-rhamnosidase</fullName>
        <ecNumber evidence="2">3.2.1.40</ecNumber>
    </recommendedName>
</protein>
<feature type="domain" description="Alpha-L-rhamnosidase concanavalin-like" evidence="5">
    <location>
        <begin position="328"/>
        <end position="436"/>
    </location>
</feature>
<feature type="domain" description="Alpha-L-rhamnosidase C-terminal" evidence="8">
    <location>
        <begin position="818"/>
        <end position="880"/>
    </location>
</feature>
<dbReference type="GO" id="GO:0030596">
    <property type="term" value="F:alpha-L-rhamnosidase activity"/>
    <property type="evidence" value="ECO:0007669"/>
    <property type="project" value="UniProtKB-EC"/>
</dbReference>
<dbReference type="InterPro" id="IPR013737">
    <property type="entry name" value="Bac_rhamnosid_N"/>
</dbReference>
<comment type="caution">
    <text evidence="9">The sequence shown here is derived from an EMBL/GenBank/DDBJ whole genome shotgun (WGS) entry which is preliminary data.</text>
</comment>
<evidence type="ECO:0000259" key="7">
    <source>
        <dbReference type="Pfam" id="PF17389"/>
    </source>
</evidence>
<dbReference type="RefSeq" id="WP_185054813.1">
    <property type="nucleotide sequence ID" value="NZ_BAABIX010000020.1"/>
</dbReference>
<dbReference type="InterPro" id="IPR016007">
    <property type="entry name" value="Alpha_rhamnosid"/>
</dbReference>
<evidence type="ECO:0000259" key="8">
    <source>
        <dbReference type="Pfam" id="PF17390"/>
    </source>
</evidence>
<dbReference type="Pfam" id="PF05592">
    <property type="entry name" value="Bac_rhamnosid"/>
    <property type="match status" value="1"/>
</dbReference>
<dbReference type="PANTHER" id="PTHR33307:SF6">
    <property type="entry name" value="ALPHA-RHAMNOSIDASE (EUROFUNG)-RELATED"/>
    <property type="match status" value="1"/>
</dbReference>
<dbReference type="Pfam" id="PF17389">
    <property type="entry name" value="Bac_rhamnosid6H"/>
    <property type="match status" value="1"/>
</dbReference>
<evidence type="ECO:0000256" key="1">
    <source>
        <dbReference type="ARBA" id="ARBA00001445"/>
    </source>
</evidence>
<dbReference type="InterPro" id="IPR013783">
    <property type="entry name" value="Ig-like_fold"/>
</dbReference>
<evidence type="ECO:0000259" key="5">
    <source>
        <dbReference type="Pfam" id="PF05592"/>
    </source>
</evidence>
<evidence type="ECO:0000259" key="6">
    <source>
        <dbReference type="Pfam" id="PF08531"/>
    </source>
</evidence>
<dbReference type="Proteomes" id="UP000578449">
    <property type="component" value="Unassembled WGS sequence"/>
</dbReference>
<dbReference type="GO" id="GO:0005975">
    <property type="term" value="P:carbohydrate metabolic process"/>
    <property type="evidence" value="ECO:0007669"/>
    <property type="project" value="InterPro"/>
</dbReference>
<dbReference type="Gene3D" id="2.60.420.10">
    <property type="entry name" value="Maltose phosphorylase, domain 3"/>
    <property type="match status" value="1"/>
</dbReference>
<dbReference type="Gene3D" id="2.60.40.10">
    <property type="entry name" value="Immunoglobulins"/>
    <property type="match status" value="1"/>
</dbReference>
<dbReference type="Gene3D" id="2.60.120.260">
    <property type="entry name" value="Galactose-binding domain-like"/>
    <property type="match status" value="2"/>
</dbReference>
<evidence type="ECO:0000256" key="3">
    <source>
        <dbReference type="ARBA" id="ARBA00022801"/>
    </source>
</evidence>
<dbReference type="InterPro" id="IPR008902">
    <property type="entry name" value="Rhamnosid_concanavalin"/>
</dbReference>
<name>A0A840PEA1_9ACTN</name>
<evidence type="ECO:0000313" key="9">
    <source>
        <dbReference type="EMBL" id="MBB5137938.1"/>
    </source>
</evidence>
<dbReference type="Pfam" id="PF25788">
    <property type="entry name" value="Ig_Rha78A_N"/>
    <property type="match status" value="1"/>
</dbReference>
<keyword evidence="9" id="KW-0326">Glycosidase</keyword>
<dbReference type="PANTHER" id="PTHR33307">
    <property type="entry name" value="ALPHA-RHAMNOSIDASE (EUROFUNG)"/>
    <property type="match status" value="1"/>
</dbReference>
<organism evidence="9 10">
    <name type="scientific">Thermocatellispora tengchongensis</name>
    <dbReference type="NCBI Taxonomy" id="1073253"/>
    <lineage>
        <taxon>Bacteria</taxon>
        <taxon>Bacillati</taxon>
        <taxon>Actinomycetota</taxon>
        <taxon>Actinomycetes</taxon>
        <taxon>Streptosporangiales</taxon>
        <taxon>Streptosporangiaceae</taxon>
        <taxon>Thermocatellispora</taxon>
    </lineage>
</organism>
<evidence type="ECO:0000256" key="4">
    <source>
        <dbReference type="SAM" id="MobiDB-lite"/>
    </source>
</evidence>
<dbReference type="SUPFAM" id="SSF48208">
    <property type="entry name" value="Six-hairpin glycosidases"/>
    <property type="match status" value="1"/>
</dbReference>
<dbReference type="EC" id="3.2.1.40" evidence="2"/>
<dbReference type="InterPro" id="IPR035396">
    <property type="entry name" value="Bac_rhamnosid6H"/>
</dbReference>
<dbReference type="Pfam" id="PF17390">
    <property type="entry name" value="Bac_rhamnosid_C"/>
    <property type="match status" value="1"/>
</dbReference>
<feature type="domain" description="Alpha-L-rhamnosidase six-hairpin glycosidase" evidence="7">
    <location>
        <begin position="442"/>
        <end position="805"/>
    </location>
</feature>
<dbReference type="EMBL" id="JACHGN010000020">
    <property type="protein sequence ID" value="MBB5137938.1"/>
    <property type="molecule type" value="Genomic_DNA"/>
</dbReference>
<keyword evidence="10" id="KW-1185">Reference proteome</keyword>
<accession>A0A840PEA1</accession>
<dbReference type="InterPro" id="IPR035398">
    <property type="entry name" value="Bac_rhamnosid_C"/>
</dbReference>
<evidence type="ECO:0000313" key="10">
    <source>
        <dbReference type="Proteomes" id="UP000578449"/>
    </source>
</evidence>
<reference evidence="9 10" key="1">
    <citation type="submission" date="2020-08" db="EMBL/GenBank/DDBJ databases">
        <title>Genomic Encyclopedia of Type Strains, Phase IV (KMG-IV): sequencing the most valuable type-strain genomes for metagenomic binning, comparative biology and taxonomic classification.</title>
        <authorList>
            <person name="Goeker M."/>
        </authorList>
    </citation>
    <scope>NUCLEOTIDE SEQUENCE [LARGE SCALE GENOMIC DNA]</scope>
    <source>
        <strain evidence="9 10">DSM 45615</strain>
    </source>
</reference>
<proteinExistence type="predicted"/>
<dbReference type="InterPro" id="IPR008928">
    <property type="entry name" value="6-hairpin_glycosidase_sf"/>
</dbReference>